<protein>
    <submittedName>
        <fullName evidence="1">Uncharacterized protein</fullName>
    </submittedName>
</protein>
<dbReference type="EMBL" id="CM055104">
    <property type="protein sequence ID" value="KAJ7532576.1"/>
    <property type="molecule type" value="Genomic_DNA"/>
</dbReference>
<comment type="caution">
    <text evidence="1">The sequence shown here is derived from an EMBL/GenBank/DDBJ whole genome shotgun (WGS) entry which is preliminary data.</text>
</comment>
<organism evidence="1 2">
    <name type="scientific">Diphasiastrum complanatum</name>
    <name type="common">Issler's clubmoss</name>
    <name type="synonym">Lycopodium complanatum</name>
    <dbReference type="NCBI Taxonomy" id="34168"/>
    <lineage>
        <taxon>Eukaryota</taxon>
        <taxon>Viridiplantae</taxon>
        <taxon>Streptophyta</taxon>
        <taxon>Embryophyta</taxon>
        <taxon>Tracheophyta</taxon>
        <taxon>Lycopodiopsida</taxon>
        <taxon>Lycopodiales</taxon>
        <taxon>Lycopodiaceae</taxon>
        <taxon>Lycopodioideae</taxon>
        <taxon>Diphasiastrum</taxon>
    </lineage>
</organism>
<evidence type="ECO:0000313" key="2">
    <source>
        <dbReference type="Proteomes" id="UP001162992"/>
    </source>
</evidence>
<accession>A0ACC2BS32</accession>
<dbReference type="Proteomes" id="UP001162992">
    <property type="component" value="Chromosome 13"/>
</dbReference>
<reference evidence="2" key="1">
    <citation type="journal article" date="2024" name="Proc. Natl. Acad. Sci. U.S.A.">
        <title>Extraordinary preservation of gene collinearity over three hundred million years revealed in homosporous lycophytes.</title>
        <authorList>
            <person name="Li C."/>
            <person name="Wickell D."/>
            <person name="Kuo L.Y."/>
            <person name="Chen X."/>
            <person name="Nie B."/>
            <person name="Liao X."/>
            <person name="Peng D."/>
            <person name="Ji J."/>
            <person name="Jenkins J."/>
            <person name="Williams M."/>
            <person name="Shu S."/>
            <person name="Plott C."/>
            <person name="Barry K."/>
            <person name="Rajasekar S."/>
            <person name="Grimwood J."/>
            <person name="Han X."/>
            <person name="Sun S."/>
            <person name="Hou Z."/>
            <person name="He W."/>
            <person name="Dai G."/>
            <person name="Sun C."/>
            <person name="Schmutz J."/>
            <person name="Leebens-Mack J.H."/>
            <person name="Li F.W."/>
            <person name="Wang L."/>
        </authorList>
    </citation>
    <scope>NUCLEOTIDE SEQUENCE [LARGE SCALE GENOMIC DNA]</scope>
    <source>
        <strain evidence="2">cv. PW_Plant_1</strain>
    </source>
</reference>
<evidence type="ECO:0000313" key="1">
    <source>
        <dbReference type="EMBL" id="KAJ7532576.1"/>
    </source>
</evidence>
<keyword evidence="2" id="KW-1185">Reference proteome</keyword>
<gene>
    <name evidence="1" type="ORF">O6H91_13G010500</name>
</gene>
<name>A0ACC2BS32_DIPCM</name>
<proteinExistence type="predicted"/>
<sequence>MAGHSLVNIRFPSPIRSYDVHIYYFETDETHTALARALKAEIEEKFPKLRVYKLWAHPIGPHPIGNFEVDLKSPEEFLLFVPWIQVNRRGLSVLVHPNTGNPLKDHTENAIWIGEKQVLNTRNLNEIDNGYGITENISA</sequence>